<proteinExistence type="predicted"/>
<evidence type="ECO:0000313" key="3">
    <source>
        <dbReference type="Proteomes" id="UP000250235"/>
    </source>
</evidence>
<keyword evidence="3" id="KW-1185">Reference proteome</keyword>
<organism evidence="2 3">
    <name type="scientific">Dorcoceras hygrometricum</name>
    <dbReference type="NCBI Taxonomy" id="472368"/>
    <lineage>
        <taxon>Eukaryota</taxon>
        <taxon>Viridiplantae</taxon>
        <taxon>Streptophyta</taxon>
        <taxon>Embryophyta</taxon>
        <taxon>Tracheophyta</taxon>
        <taxon>Spermatophyta</taxon>
        <taxon>Magnoliopsida</taxon>
        <taxon>eudicotyledons</taxon>
        <taxon>Gunneridae</taxon>
        <taxon>Pentapetalae</taxon>
        <taxon>asterids</taxon>
        <taxon>lamiids</taxon>
        <taxon>Lamiales</taxon>
        <taxon>Gesneriaceae</taxon>
        <taxon>Didymocarpoideae</taxon>
        <taxon>Trichosporeae</taxon>
        <taxon>Loxocarpinae</taxon>
        <taxon>Dorcoceras</taxon>
    </lineage>
</organism>
<dbReference type="AlphaFoldDB" id="A0A2Z7CXF0"/>
<sequence>MQNAACFLAARCAAFPKIVRPVWSTTGVMAGTVGTAWTWGWSSRKGSGSGGRSREDEREERPLPMRAADSIGYARTRASGESLTTKHRILHASGPHPIQPPDDPNGVDKWVKSERGIGYARTRASGESLTTKHRILHASGPHPIQPPDDPNGVDKWVKVRHLSCRVSMTF</sequence>
<gene>
    <name evidence="2" type="ORF">F511_12822</name>
</gene>
<name>A0A2Z7CXF0_9LAMI</name>
<reference evidence="2 3" key="1">
    <citation type="journal article" date="2015" name="Proc. Natl. Acad. Sci. U.S.A.">
        <title>The resurrection genome of Boea hygrometrica: A blueprint for survival of dehydration.</title>
        <authorList>
            <person name="Xiao L."/>
            <person name="Yang G."/>
            <person name="Zhang L."/>
            <person name="Yang X."/>
            <person name="Zhao S."/>
            <person name="Ji Z."/>
            <person name="Zhou Q."/>
            <person name="Hu M."/>
            <person name="Wang Y."/>
            <person name="Chen M."/>
            <person name="Xu Y."/>
            <person name="Jin H."/>
            <person name="Xiao X."/>
            <person name="Hu G."/>
            <person name="Bao F."/>
            <person name="Hu Y."/>
            <person name="Wan P."/>
            <person name="Li L."/>
            <person name="Deng X."/>
            <person name="Kuang T."/>
            <person name="Xiang C."/>
            <person name="Zhu J.K."/>
            <person name="Oliver M.J."/>
            <person name="He Y."/>
        </authorList>
    </citation>
    <scope>NUCLEOTIDE SEQUENCE [LARGE SCALE GENOMIC DNA]</scope>
    <source>
        <strain evidence="3">cv. XS01</strain>
    </source>
</reference>
<feature type="compositionally biased region" description="Basic and acidic residues" evidence="1">
    <location>
        <begin position="52"/>
        <end position="63"/>
    </location>
</feature>
<evidence type="ECO:0000313" key="2">
    <source>
        <dbReference type="EMBL" id="KZV49516.1"/>
    </source>
</evidence>
<dbReference type="EMBL" id="KQ993017">
    <property type="protein sequence ID" value="KZV49516.1"/>
    <property type="molecule type" value="Genomic_DNA"/>
</dbReference>
<dbReference type="Proteomes" id="UP000250235">
    <property type="component" value="Unassembled WGS sequence"/>
</dbReference>
<evidence type="ECO:0000256" key="1">
    <source>
        <dbReference type="SAM" id="MobiDB-lite"/>
    </source>
</evidence>
<protein>
    <submittedName>
        <fullName evidence="2">Minichromosome maintenance protein 10</fullName>
    </submittedName>
</protein>
<accession>A0A2Z7CXF0</accession>
<feature type="region of interest" description="Disordered" evidence="1">
    <location>
        <begin position="40"/>
        <end position="70"/>
    </location>
</feature>